<dbReference type="eggNOG" id="COG1633">
    <property type="taxonomic scope" value="Bacteria"/>
</dbReference>
<dbReference type="Proteomes" id="UP000007463">
    <property type="component" value="Chromosome"/>
</dbReference>
<protein>
    <recommendedName>
        <fullName evidence="1">DUF2383 domain-containing protein</fullName>
    </recommendedName>
</protein>
<dbReference type="InterPro" id="IPR012347">
    <property type="entry name" value="Ferritin-like"/>
</dbReference>
<proteinExistence type="predicted"/>
<sequence length="153" mass="16932">METTNQKETIDSLNTLIQINNDRIQGYLTASAETTEHDLKNVFSDLMTASQECRRELVQEVVKLGGTPIEGTTVSGKIYRAWMDVKAAVTSKDRKAILNSCEFGEDAALKTYEGEIEGTALSGTEFLPLVKDQHAKLQSGHNKIKQLRDSIIS</sequence>
<reference evidence="2 3" key="1">
    <citation type="journal article" date="2011" name="Stand. Genomic Sci.">
        <title>Complete genome sequence of the gliding freshwater bacterium Fluviicola taffensis type strain (RW262).</title>
        <authorList>
            <person name="Woyke T."/>
            <person name="Chertkov O."/>
            <person name="Lapidus A."/>
            <person name="Nolan M."/>
            <person name="Lucas S."/>
            <person name="Del Rio T.G."/>
            <person name="Tice H."/>
            <person name="Cheng J.F."/>
            <person name="Tapia R."/>
            <person name="Han C."/>
            <person name="Goodwin L."/>
            <person name="Pitluck S."/>
            <person name="Liolios K."/>
            <person name="Pagani I."/>
            <person name="Ivanova N."/>
            <person name="Huntemann M."/>
            <person name="Mavromatis K."/>
            <person name="Mikhailova N."/>
            <person name="Pati A."/>
            <person name="Chen A."/>
            <person name="Palaniappan K."/>
            <person name="Land M."/>
            <person name="Hauser L."/>
            <person name="Brambilla E.M."/>
            <person name="Rohde M."/>
            <person name="Mwirichia R."/>
            <person name="Sikorski J."/>
            <person name="Tindall B.J."/>
            <person name="Goker M."/>
            <person name="Bristow J."/>
            <person name="Eisen J.A."/>
            <person name="Markowitz V."/>
            <person name="Hugenholtz P."/>
            <person name="Klenk H.P."/>
            <person name="Kyrpides N.C."/>
        </authorList>
    </citation>
    <scope>NUCLEOTIDE SEQUENCE [LARGE SCALE GENOMIC DNA]</scope>
    <source>
        <strain evidence="3">DSM 16823 / RW262 / RW262</strain>
    </source>
</reference>
<dbReference type="OrthoDB" id="282393at2"/>
<gene>
    <name evidence="2" type="ordered locus">Fluta_0480</name>
</gene>
<dbReference type="HOGENOM" id="CLU_114531_0_0_10"/>
<evidence type="ECO:0000259" key="1">
    <source>
        <dbReference type="Pfam" id="PF09537"/>
    </source>
</evidence>
<reference evidence="3" key="2">
    <citation type="submission" date="2011-02" db="EMBL/GenBank/DDBJ databases">
        <title>The complete genome of Fluviicola taffensis DSM 16823.</title>
        <authorList>
            <consortium name="US DOE Joint Genome Institute (JGI-PGF)"/>
            <person name="Lucas S."/>
            <person name="Copeland A."/>
            <person name="Lapidus A."/>
            <person name="Bruce D."/>
            <person name="Goodwin L."/>
            <person name="Pitluck S."/>
            <person name="Kyrpides N."/>
            <person name="Mavromatis K."/>
            <person name="Ivanova N."/>
            <person name="Mikhailova N."/>
            <person name="Pagani I."/>
            <person name="Chertkov O."/>
            <person name="Detter J.C."/>
            <person name="Han C."/>
            <person name="Tapia R."/>
            <person name="Land M."/>
            <person name="Hauser L."/>
            <person name="Markowitz V."/>
            <person name="Cheng J.-F."/>
            <person name="Hugenholtz P."/>
            <person name="Woyke T."/>
            <person name="Wu D."/>
            <person name="Tindall B."/>
            <person name="Pomrenke H.G."/>
            <person name="Brambilla E."/>
            <person name="Klenk H.-P."/>
            <person name="Eisen J.A."/>
        </authorList>
    </citation>
    <scope>NUCLEOTIDE SEQUENCE [LARGE SCALE GENOMIC DNA]</scope>
    <source>
        <strain evidence="3">DSM 16823 / RW262 / RW262</strain>
    </source>
</reference>
<dbReference type="STRING" id="755732.Fluta_0480"/>
<evidence type="ECO:0000313" key="2">
    <source>
        <dbReference type="EMBL" id="AEA42485.1"/>
    </source>
</evidence>
<dbReference type="NCBIfam" id="TIGR02284">
    <property type="entry name" value="PA2169 family four-helix-bundle protein"/>
    <property type="match status" value="1"/>
</dbReference>
<dbReference type="InterPro" id="IPR009078">
    <property type="entry name" value="Ferritin-like_SF"/>
</dbReference>
<dbReference type="EMBL" id="CP002542">
    <property type="protein sequence ID" value="AEA42485.1"/>
    <property type="molecule type" value="Genomic_DNA"/>
</dbReference>
<dbReference type="SUPFAM" id="SSF47240">
    <property type="entry name" value="Ferritin-like"/>
    <property type="match status" value="1"/>
</dbReference>
<dbReference type="Gene3D" id="1.20.1260.10">
    <property type="match status" value="1"/>
</dbReference>
<name>F2IF20_FLUTR</name>
<organism evidence="2 3">
    <name type="scientific">Fluviicola taffensis (strain DSM 16823 / NCIMB 13979 / RW262)</name>
    <dbReference type="NCBI Taxonomy" id="755732"/>
    <lineage>
        <taxon>Bacteria</taxon>
        <taxon>Pseudomonadati</taxon>
        <taxon>Bacteroidota</taxon>
        <taxon>Flavobacteriia</taxon>
        <taxon>Flavobacteriales</taxon>
        <taxon>Crocinitomicaceae</taxon>
        <taxon>Fluviicola</taxon>
    </lineage>
</organism>
<dbReference type="PIRSF" id="PIRSF029477">
    <property type="entry name" value="UCP029477"/>
    <property type="match status" value="1"/>
</dbReference>
<feature type="domain" description="DUF2383" evidence="1">
    <location>
        <begin position="9"/>
        <end position="113"/>
    </location>
</feature>
<evidence type="ECO:0000313" key="3">
    <source>
        <dbReference type="Proteomes" id="UP000007463"/>
    </source>
</evidence>
<dbReference type="AlphaFoldDB" id="F2IF20"/>
<dbReference type="InterPro" id="IPR016920">
    <property type="entry name" value="UCP029477"/>
</dbReference>
<dbReference type="InterPro" id="IPR011971">
    <property type="entry name" value="CHP02284"/>
</dbReference>
<keyword evidence="3" id="KW-1185">Reference proteome</keyword>
<dbReference type="InterPro" id="IPR019052">
    <property type="entry name" value="DUF2383"/>
</dbReference>
<accession>F2IF20</accession>
<dbReference type="RefSeq" id="WP_013685259.1">
    <property type="nucleotide sequence ID" value="NC_015321.1"/>
</dbReference>
<dbReference type="KEGG" id="fte:Fluta_0480"/>
<dbReference type="Pfam" id="PF09537">
    <property type="entry name" value="DUF2383"/>
    <property type="match status" value="1"/>
</dbReference>